<evidence type="ECO:0000313" key="2">
    <source>
        <dbReference type="EMBL" id="SEG97808.1"/>
    </source>
</evidence>
<reference evidence="2" key="2">
    <citation type="submission" date="2016-10" db="EMBL/GenBank/DDBJ databases">
        <authorList>
            <person name="de Groot N.N."/>
        </authorList>
    </citation>
    <scope>NUCLEOTIDE SEQUENCE [LARGE SCALE GENOMIC DNA]</scope>
    <source>
        <strain evidence="2">ATCC 20501</strain>
    </source>
</reference>
<feature type="domain" description="Orc1-like AAA ATPase" evidence="1">
    <location>
        <begin position="8"/>
        <end position="118"/>
    </location>
</feature>
<evidence type="ECO:0000313" key="3">
    <source>
        <dbReference type="EMBL" id="SFF24789.1"/>
    </source>
</evidence>
<name>A0A1H6EIV7_9PSEU</name>
<dbReference type="AlphaFoldDB" id="A0A1H6EIV7"/>
<keyword evidence="4" id="KW-1185">Reference proteome</keyword>
<sequence length="563" mass="62881">MRQRQGSEFVGRRRQCDAFRANLRAPVAERKFVFGLHGQAGIGKTFLLRQLREISLQHSALVAVTDDNESNLVRVLAAIARQLAGQGGEARKFAQRFADYEQRHDEVLSDPQAPSEARELVMATAVRFGLGVVRAAAPGLGPVADAVPPERIQEWVEQCRGYLARRFGSQADVRLLLSPVEELTPCLVDDLRKIAHHRQLVVLFDNYERTAEVVEPWLLRLLHGYYGELPLGLVLGVAGQHPLDFNNWGEFSSILVSWRLDPFTAEESRTLLGRKGVRDPELADVILELSGGLPLLLASLAESGGDDVHDPTGMAVARFLNFVPEQESRDDAVLAALPRVLDEDVLAVLREPGRAVGLFRWLRERPFVHEDQGQLKYHHVVREKMVRYERGRAPRRFRQHHQALAEHFRQRREELGLPGDSCWFDWEWRMLLVEEFYHRLCSAAHRWLPEALHHCATACGIEAEPAVHAWLDVVAAAARDSATGAVVTCARDLQRFVAPGGSVDRAELRRYLTRRLEEAGFGQVVGARPIAPGGESENRLVLGTADQDFFGGGEQGSAPVIGE</sequence>
<dbReference type="InterPro" id="IPR027417">
    <property type="entry name" value="P-loop_NTPase"/>
</dbReference>
<dbReference type="EMBL" id="FNVB01000016">
    <property type="protein sequence ID" value="SEG97808.1"/>
    <property type="molecule type" value="Genomic_DNA"/>
</dbReference>
<accession>A0A1H6EIV7</accession>
<reference evidence="4 5" key="1">
    <citation type="submission" date="2016-10" db="EMBL/GenBank/DDBJ databases">
        <authorList>
            <person name="Varghese N."/>
            <person name="Submissions S."/>
        </authorList>
    </citation>
    <scope>NUCLEOTIDE SEQUENCE [LARGE SCALE GENOMIC DNA]</scope>
    <source>
        <strain evidence="5">ATCC 20501</strain>
        <strain evidence="3 4">CGMCC 4.3529</strain>
    </source>
</reference>
<protein>
    <submittedName>
        <fullName evidence="2">AAA ATPase domain-containing protein</fullName>
    </submittedName>
</protein>
<dbReference type="InterPro" id="IPR041664">
    <property type="entry name" value="AAA_16"/>
</dbReference>
<evidence type="ECO:0000259" key="1">
    <source>
        <dbReference type="Pfam" id="PF13191"/>
    </source>
</evidence>
<dbReference type="Proteomes" id="UP000236729">
    <property type="component" value="Unassembled WGS sequence"/>
</dbReference>
<dbReference type="Pfam" id="PF13191">
    <property type="entry name" value="AAA_16"/>
    <property type="match status" value="1"/>
</dbReference>
<dbReference type="EMBL" id="FOME01000023">
    <property type="protein sequence ID" value="SFF24789.1"/>
    <property type="molecule type" value="Genomic_DNA"/>
</dbReference>
<accession>A0A1I2H5V0</accession>
<dbReference type="Gene3D" id="3.40.50.300">
    <property type="entry name" value="P-loop containing nucleotide triphosphate hydrolases"/>
    <property type="match status" value="1"/>
</dbReference>
<dbReference type="Proteomes" id="UP000199690">
    <property type="component" value="Unassembled WGS sequence"/>
</dbReference>
<organism evidence="2 5">
    <name type="scientific">Saccharopolyspora kobensis</name>
    <dbReference type="NCBI Taxonomy" id="146035"/>
    <lineage>
        <taxon>Bacteria</taxon>
        <taxon>Bacillati</taxon>
        <taxon>Actinomycetota</taxon>
        <taxon>Actinomycetes</taxon>
        <taxon>Pseudonocardiales</taxon>
        <taxon>Pseudonocardiaceae</taxon>
        <taxon>Saccharopolyspora</taxon>
    </lineage>
</organism>
<evidence type="ECO:0000313" key="4">
    <source>
        <dbReference type="Proteomes" id="UP000199690"/>
    </source>
</evidence>
<dbReference type="SUPFAM" id="SSF52540">
    <property type="entry name" value="P-loop containing nucleoside triphosphate hydrolases"/>
    <property type="match status" value="1"/>
</dbReference>
<evidence type="ECO:0000313" key="5">
    <source>
        <dbReference type="Proteomes" id="UP000236729"/>
    </source>
</evidence>
<proteinExistence type="predicted"/>
<gene>
    <name evidence="2" type="ORF">SAMN02982929_06884</name>
    <name evidence="3" type="ORF">SAMN05216506_12358</name>
</gene>